<dbReference type="Proteomes" id="UP000030739">
    <property type="component" value="Segment"/>
</dbReference>
<name>A0A0A0Q0T3_9CAUD</name>
<sequence>MITSSDTWALLKSLKPLIMSHSDLNDVFKAKARSTTRYSLGLDESQDSRNAMRRNSIAMLAEQLVAEKVFGYAPTGNENTDNPYSFAFDIVAKDGVRIEVKTHQAKSKWISVNTGNRGAYPATYPGINLGPFLDHRLADVIIIFDTKEVAPGSFLFTPKIIAGPQAFRTDSGLVQKSQYNDGYYIRTCNPENWPFYQFTKQI</sequence>
<keyword evidence="2" id="KW-1185">Reference proteome</keyword>
<reference evidence="1 2" key="1">
    <citation type="journal article" date="2015" name="Plant Pathol. J.">
        <title>Isolation and Genomic Characterization of the T4-Like Bacteriophage PM2 Infecting Pectobacterium carotovorum subsp. carotovorum.</title>
        <authorList>
            <person name="Lim J.A."/>
            <person name="Lee D.H."/>
            <person name="Heu S."/>
        </authorList>
    </citation>
    <scope>NUCLEOTIDE SEQUENCE [LARGE SCALE GENOMIC DNA]</scope>
</reference>
<keyword evidence="1" id="KW-0255">Endonuclease</keyword>
<keyword evidence="1" id="KW-0540">Nuclease</keyword>
<dbReference type="GeneID" id="26638182"/>
<dbReference type="RefSeq" id="YP_009211710.1">
    <property type="nucleotide sequence ID" value="NC_028940.1"/>
</dbReference>
<evidence type="ECO:0000313" key="1">
    <source>
        <dbReference type="EMBL" id="AHY25251.1"/>
    </source>
</evidence>
<organism evidence="1 2">
    <name type="scientific">Pectobacterium bacteriophage PM2</name>
    <dbReference type="NCBI Taxonomy" id="1429794"/>
    <lineage>
        <taxon>Viruses</taxon>
        <taxon>Duplodnaviria</taxon>
        <taxon>Heunggongvirae</taxon>
        <taxon>Uroviricota</taxon>
        <taxon>Caudoviricetes</taxon>
        <taxon>Pantevenvirales</taxon>
        <taxon>Straboviridae</taxon>
        <taxon>Tevenvirinae</taxon>
        <taxon>Mosugukvirus</taxon>
        <taxon>Mosugukvirus pm2</taxon>
    </lineage>
</organism>
<accession>A0A0A0Q0T3</accession>
<proteinExistence type="predicted"/>
<dbReference type="EMBL" id="KF835987">
    <property type="protein sequence ID" value="AHY25251.1"/>
    <property type="molecule type" value="Genomic_DNA"/>
</dbReference>
<dbReference type="GO" id="GO:0004519">
    <property type="term" value="F:endonuclease activity"/>
    <property type="evidence" value="ECO:0007669"/>
    <property type="project" value="UniProtKB-KW"/>
</dbReference>
<protein>
    <submittedName>
        <fullName evidence="1">Endonuclease IV</fullName>
    </submittedName>
</protein>
<evidence type="ECO:0000313" key="2">
    <source>
        <dbReference type="Proteomes" id="UP000030739"/>
    </source>
</evidence>
<gene>
    <name evidence="1" type="ORF">PM2_289</name>
</gene>
<dbReference type="OrthoDB" id="13240at10239"/>
<dbReference type="KEGG" id="vg:26638182"/>
<keyword evidence="1" id="KW-0378">Hydrolase</keyword>